<accession>A0A9D1IMZ4</accession>
<reference evidence="3" key="1">
    <citation type="submission" date="2020-10" db="EMBL/GenBank/DDBJ databases">
        <authorList>
            <person name="Gilroy R."/>
        </authorList>
    </citation>
    <scope>NUCLEOTIDE SEQUENCE</scope>
    <source>
        <strain evidence="3">CHK193-30670</strain>
    </source>
</reference>
<keyword evidence="1" id="KW-0238">DNA-binding</keyword>
<dbReference type="GO" id="GO:0003677">
    <property type="term" value="F:DNA binding"/>
    <property type="evidence" value="ECO:0007669"/>
    <property type="project" value="UniProtKB-KW"/>
</dbReference>
<protein>
    <submittedName>
        <fullName evidence="3">Helix-turn-helix transcriptional regulator</fullName>
    </submittedName>
</protein>
<sequence>MKNLKELRKKKNITQIRLSIAAEVSQETISAYESGKALPSADTLIKIADFLDTSVDYLLDRTDNPQPILYKENNLNDELLHSFSKLNNKQKEEAIWYCKAIKKRDEQE</sequence>
<dbReference type="Proteomes" id="UP000824074">
    <property type="component" value="Unassembled WGS sequence"/>
</dbReference>
<dbReference type="PROSITE" id="PS50943">
    <property type="entry name" value="HTH_CROC1"/>
    <property type="match status" value="1"/>
</dbReference>
<dbReference type="SUPFAM" id="SSF47413">
    <property type="entry name" value="lambda repressor-like DNA-binding domains"/>
    <property type="match status" value="1"/>
</dbReference>
<feature type="domain" description="HTH cro/C1-type" evidence="2">
    <location>
        <begin position="4"/>
        <end position="58"/>
    </location>
</feature>
<dbReference type="Gene3D" id="1.10.260.40">
    <property type="entry name" value="lambda repressor-like DNA-binding domains"/>
    <property type="match status" value="1"/>
</dbReference>
<gene>
    <name evidence="3" type="ORF">IAB68_01405</name>
</gene>
<dbReference type="InterPro" id="IPR010982">
    <property type="entry name" value="Lambda_DNA-bd_dom_sf"/>
</dbReference>
<comment type="caution">
    <text evidence="3">The sequence shown here is derived from an EMBL/GenBank/DDBJ whole genome shotgun (WGS) entry which is preliminary data.</text>
</comment>
<dbReference type="PANTHER" id="PTHR46558">
    <property type="entry name" value="TRACRIPTIONAL REGULATORY PROTEIN-RELATED-RELATED"/>
    <property type="match status" value="1"/>
</dbReference>
<dbReference type="SMART" id="SM00530">
    <property type="entry name" value="HTH_XRE"/>
    <property type="match status" value="1"/>
</dbReference>
<reference evidence="3" key="2">
    <citation type="journal article" date="2021" name="PeerJ">
        <title>Extensive microbial diversity within the chicken gut microbiome revealed by metagenomics and culture.</title>
        <authorList>
            <person name="Gilroy R."/>
            <person name="Ravi A."/>
            <person name="Getino M."/>
            <person name="Pursley I."/>
            <person name="Horton D.L."/>
            <person name="Alikhan N.F."/>
            <person name="Baker D."/>
            <person name="Gharbi K."/>
            <person name="Hall N."/>
            <person name="Watson M."/>
            <person name="Adriaenssens E.M."/>
            <person name="Foster-Nyarko E."/>
            <person name="Jarju S."/>
            <person name="Secka A."/>
            <person name="Antonio M."/>
            <person name="Oren A."/>
            <person name="Chaudhuri R.R."/>
            <person name="La Ragione R."/>
            <person name="Hildebrand F."/>
            <person name="Pallen M.J."/>
        </authorList>
    </citation>
    <scope>NUCLEOTIDE SEQUENCE</scope>
    <source>
        <strain evidence="3">CHK193-30670</strain>
    </source>
</reference>
<dbReference type="EMBL" id="DVMT01000015">
    <property type="protein sequence ID" value="HIU39945.1"/>
    <property type="molecule type" value="Genomic_DNA"/>
</dbReference>
<dbReference type="Pfam" id="PF01381">
    <property type="entry name" value="HTH_3"/>
    <property type="match status" value="1"/>
</dbReference>
<dbReference type="InterPro" id="IPR001387">
    <property type="entry name" value="Cro/C1-type_HTH"/>
</dbReference>
<dbReference type="AlphaFoldDB" id="A0A9D1IMZ4"/>
<name>A0A9D1IMZ4_9FIRM</name>
<proteinExistence type="predicted"/>
<evidence type="ECO:0000313" key="4">
    <source>
        <dbReference type="Proteomes" id="UP000824074"/>
    </source>
</evidence>
<evidence type="ECO:0000256" key="1">
    <source>
        <dbReference type="ARBA" id="ARBA00023125"/>
    </source>
</evidence>
<evidence type="ECO:0000313" key="3">
    <source>
        <dbReference type="EMBL" id="HIU39945.1"/>
    </source>
</evidence>
<evidence type="ECO:0000259" key="2">
    <source>
        <dbReference type="PROSITE" id="PS50943"/>
    </source>
</evidence>
<dbReference type="PANTHER" id="PTHR46558:SF11">
    <property type="entry name" value="HTH-TYPE TRANSCRIPTIONAL REGULATOR XRE"/>
    <property type="match status" value="1"/>
</dbReference>
<organism evidence="3 4">
    <name type="scientific">Candidatus Aphodocola excrementigallinarum</name>
    <dbReference type="NCBI Taxonomy" id="2840670"/>
    <lineage>
        <taxon>Bacteria</taxon>
        <taxon>Bacillati</taxon>
        <taxon>Bacillota</taxon>
        <taxon>Bacilli</taxon>
        <taxon>Candidatus Aphodocola</taxon>
    </lineage>
</organism>
<dbReference type="CDD" id="cd00093">
    <property type="entry name" value="HTH_XRE"/>
    <property type="match status" value="1"/>
</dbReference>